<name>A0A1T4XXP9_9CLOT</name>
<dbReference type="EMBL" id="FUYH01000015">
    <property type="protein sequence ID" value="SKA93988.1"/>
    <property type="molecule type" value="Genomic_DNA"/>
</dbReference>
<gene>
    <name evidence="2" type="ORF">SAMN05443428_11533</name>
</gene>
<evidence type="ECO:0000313" key="2">
    <source>
        <dbReference type="EMBL" id="SKA93988.1"/>
    </source>
</evidence>
<evidence type="ECO:0000313" key="3">
    <source>
        <dbReference type="Proteomes" id="UP000190105"/>
    </source>
</evidence>
<accession>A0A1T4XXP9</accession>
<dbReference type="InterPro" id="IPR001623">
    <property type="entry name" value="DnaJ_domain"/>
</dbReference>
<keyword evidence="3" id="KW-1185">Reference proteome</keyword>
<sequence length="367" mass="42558">MKKIIFILAFALLVCIGVFMIKFNKTSIENTYVTKTPISMKLIPQSLNIYKKISDNLTIRSGVNSDLLFVAASAGAEFKNHPSYLVTNDKYELNNKFKKYFSGYKYNESAEKIYEAAKSMDNPPKKFVGPILHDILKYDENILFNKSNEASEVLSCLEKFSQDSKAEEFFKSNNELYIKMINDFTDEINFDYIKRLEDFFGEKPKNSKFVVVLSTVMDGGQATHIELDDGSVVYYNIMNPSQDKHNNLLTLYHETAHNFYDVSLKNKDLIAKYLIYSDIVGKNENNFERQINETIIRAVTAIVLEKYHPDIDAKKDIITFEKQGYKNLNNIYELIKSEYLTNRQNYKTFNTFVPVIFEFIKNSSKNN</sequence>
<protein>
    <recommendedName>
        <fullName evidence="1">J domain-containing protein</fullName>
    </recommendedName>
</protein>
<dbReference type="Proteomes" id="UP000190105">
    <property type="component" value="Unassembled WGS sequence"/>
</dbReference>
<proteinExistence type="predicted"/>
<dbReference type="InterPro" id="IPR032560">
    <property type="entry name" value="DUF4932"/>
</dbReference>
<evidence type="ECO:0000259" key="1">
    <source>
        <dbReference type="PROSITE" id="PS50076"/>
    </source>
</evidence>
<dbReference type="PROSITE" id="PS50076">
    <property type="entry name" value="DNAJ_2"/>
    <property type="match status" value="1"/>
</dbReference>
<dbReference type="Pfam" id="PF16286">
    <property type="entry name" value="DUF4932"/>
    <property type="match status" value="1"/>
</dbReference>
<feature type="domain" description="J" evidence="1">
    <location>
        <begin position="275"/>
        <end position="350"/>
    </location>
</feature>
<reference evidence="3" key="1">
    <citation type="submission" date="2017-02" db="EMBL/GenBank/DDBJ databases">
        <authorList>
            <person name="Varghese N."/>
            <person name="Submissions S."/>
        </authorList>
    </citation>
    <scope>NUCLEOTIDE SEQUENCE [LARGE SCALE GENOMIC DNA]</scope>
    <source>
        <strain evidence="3">USBA 833</strain>
    </source>
</reference>
<dbReference type="AlphaFoldDB" id="A0A1T4XXP9"/>
<organism evidence="2 3">
    <name type="scientific">Caloramator quimbayensis</name>
    <dbReference type="NCBI Taxonomy" id="1147123"/>
    <lineage>
        <taxon>Bacteria</taxon>
        <taxon>Bacillati</taxon>
        <taxon>Bacillota</taxon>
        <taxon>Clostridia</taxon>
        <taxon>Eubacteriales</taxon>
        <taxon>Clostridiaceae</taxon>
        <taxon>Caloramator</taxon>
    </lineage>
</organism>
<dbReference type="RefSeq" id="WP_179122262.1">
    <property type="nucleotide sequence ID" value="NZ_FUYH01000015.1"/>
</dbReference>